<dbReference type="GO" id="GO:0022857">
    <property type="term" value="F:transmembrane transporter activity"/>
    <property type="evidence" value="ECO:0007669"/>
    <property type="project" value="InterPro"/>
</dbReference>
<evidence type="ECO:0000313" key="8">
    <source>
        <dbReference type="Proteomes" id="UP000654918"/>
    </source>
</evidence>
<organism evidence="7 8">
    <name type="scientific">Colletotrichum plurivorum</name>
    <dbReference type="NCBI Taxonomy" id="2175906"/>
    <lineage>
        <taxon>Eukaryota</taxon>
        <taxon>Fungi</taxon>
        <taxon>Dikarya</taxon>
        <taxon>Ascomycota</taxon>
        <taxon>Pezizomycotina</taxon>
        <taxon>Sordariomycetes</taxon>
        <taxon>Hypocreomycetidae</taxon>
        <taxon>Glomerellales</taxon>
        <taxon>Glomerellaceae</taxon>
        <taxon>Colletotrichum</taxon>
        <taxon>Colletotrichum orchidearum species complex</taxon>
    </lineage>
</organism>
<feature type="transmembrane region" description="Helical" evidence="5">
    <location>
        <begin position="205"/>
        <end position="226"/>
    </location>
</feature>
<feature type="transmembrane region" description="Helical" evidence="5">
    <location>
        <begin position="472"/>
        <end position="492"/>
    </location>
</feature>
<dbReference type="GO" id="GO:0016020">
    <property type="term" value="C:membrane"/>
    <property type="evidence" value="ECO:0007669"/>
    <property type="project" value="UniProtKB-SubCell"/>
</dbReference>
<keyword evidence="2 5" id="KW-0812">Transmembrane</keyword>
<dbReference type="PROSITE" id="PS50850">
    <property type="entry name" value="MFS"/>
    <property type="match status" value="1"/>
</dbReference>
<comment type="caution">
    <text evidence="7">The sequence shown here is derived from an EMBL/GenBank/DDBJ whole genome shotgun (WGS) entry which is preliminary data.</text>
</comment>
<feature type="transmembrane region" description="Helical" evidence="5">
    <location>
        <begin position="268"/>
        <end position="286"/>
    </location>
</feature>
<feature type="transmembrane region" description="Helical" evidence="5">
    <location>
        <begin position="238"/>
        <end position="256"/>
    </location>
</feature>
<feature type="transmembrane region" description="Helical" evidence="5">
    <location>
        <begin position="401"/>
        <end position="422"/>
    </location>
</feature>
<feature type="transmembrane region" description="Helical" evidence="5">
    <location>
        <begin position="339"/>
        <end position="359"/>
    </location>
</feature>
<evidence type="ECO:0000256" key="1">
    <source>
        <dbReference type="ARBA" id="ARBA00004141"/>
    </source>
</evidence>
<dbReference type="Proteomes" id="UP000654918">
    <property type="component" value="Unassembled WGS sequence"/>
</dbReference>
<feature type="transmembrane region" description="Helical" evidence="5">
    <location>
        <begin position="371"/>
        <end position="389"/>
    </location>
</feature>
<evidence type="ECO:0000256" key="2">
    <source>
        <dbReference type="ARBA" id="ARBA00022692"/>
    </source>
</evidence>
<feature type="transmembrane region" description="Helical" evidence="5">
    <location>
        <begin position="141"/>
        <end position="165"/>
    </location>
</feature>
<dbReference type="AlphaFoldDB" id="A0A8H6NP27"/>
<accession>A0A8H6NP27</accession>
<evidence type="ECO:0000256" key="4">
    <source>
        <dbReference type="ARBA" id="ARBA00023136"/>
    </source>
</evidence>
<name>A0A8H6NP27_9PEZI</name>
<feature type="transmembrane region" description="Helical" evidence="5">
    <location>
        <begin position="115"/>
        <end position="135"/>
    </location>
</feature>
<comment type="subcellular location">
    <subcellularLocation>
        <location evidence="1">Membrane</location>
        <topology evidence="1">Multi-pass membrane protein</topology>
    </subcellularLocation>
</comment>
<dbReference type="PANTHER" id="PTHR42718">
    <property type="entry name" value="MAJOR FACILITATOR SUPERFAMILY MULTIDRUG TRANSPORTER MFSC"/>
    <property type="match status" value="1"/>
</dbReference>
<dbReference type="Pfam" id="PF07690">
    <property type="entry name" value="MFS_1"/>
    <property type="match status" value="1"/>
</dbReference>
<evidence type="ECO:0000256" key="3">
    <source>
        <dbReference type="ARBA" id="ARBA00022989"/>
    </source>
</evidence>
<dbReference type="InterPro" id="IPR036259">
    <property type="entry name" value="MFS_trans_sf"/>
</dbReference>
<feature type="transmembrane region" description="Helical" evidence="5">
    <location>
        <begin position="47"/>
        <end position="65"/>
    </location>
</feature>
<feature type="transmembrane region" description="Helical" evidence="5">
    <location>
        <begin position="85"/>
        <end position="103"/>
    </location>
</feature>
<dbReference type="InterPro" id="IPR020846">
    <property type="entry name" value="MFS_dom"/>
</dbReference>
<gene>
    <name evidence="7" type="ORF">CPLU01_01530</name>
</gene>
<evidence type="ECO:0000259" key="6">
    <source>
        <dbReference type="PROSITE" id="PS50850"/>
    </source>
</evidence>
<feature type="transmembrane region" description="Helical" evidence="5">
    <location>
        <begin position="434"/>
        <end position="452"/>
    </location>
</feature>
<reference evidence="7" key="1">
    <citation type="journal article" date="2020" name="Phytopathology">
        <title>Genome Sequence Resources of Colletotrichum truncatum, C. plurivorum, C. musicola, and C. sojae: Four Species Pathogenic to Soybean (Glycine max).</title>
        <authorList>
            <person name="Rogerio F."/>
            <person name="Boufleur T.R."/>
            <person name="Ciampi-Guillardi M."/>
            <person name="Sukno S.A."/>
            <person name="Thon M.R."/>
            <person name="Massola Junior N.S."/>
            <person name="Baroncelli R."/>
        </authorList>
    </citation>
    <scope>NUCLEOTIDE SEQUENCE</scope>
    <source>
        <strain evidence="7">LFN00145</strain>
    </source>
</reference>
<dbReference type="Gene3D" id="1.20.1250.20">
    <property type="entry name" value="MFS general substrate transporter like domains"/>
    <property type="match status" value="2"/>
</dbReference>
<proteinExistence type="predicted"/>
<keyword evidence="3 5" id="KW-1133">Transmembrane helix</keyword>
<evidence type="ECO:0000256" key="5">
    <source>
        <dbReference type="SAM" id="Phobius"/>
    </source>
</evidence>
<feature type="domain" description="Major facilitator superfamily (MFS) profile" evidence="6">
    <location>
        <begin position="49"/>
        <end position="496"/>
    </location>
</feature>
<dbReference type="InterPro" id="IPR011701">
    <property type="entry name" value="MFS"/>
</dbReference>
<feature type="transmembrane region" description="Helical" evidence="5">
    <location>
        <begin position="298"/>
        <end position="319"/>
    </location>
</feature>
<keyword evidence="8" id="KW-1185">Reference proteome</keyword>
<dbReference type="PANTHER" id="PTHR42718:SF41">
    <property type="entry name" value="MFS TRANSPORTER OF UNKOWN SPECIFICITY (AFU_ORTHOLOGUE AFUA_5G09940)-RELATED"/>
    <property type="match status" value="1"/>
</dbReference>
<keyword evidence="4 5" id="KW-0472">Membrane</keyword>
<sequence>MASSSVIPATPGRSQHLGGESLVERYPQDPAEASGVPPELSSITEEIFFVLICSMGQLLFAIHLGHSFVAQNLFADALQLGNGEAPWVTGAFLVANGVSVVISGSLADLVDPKRLVLGAFVWLGIWNLVGTFALVPSRYPVFFVARAMSGVAVGILCSAAISMLGRVYRPGVRKNRVFALMGAMIPIGFSIGALQGGALSRHLEWVSGSTSLLAVVCLAAATWCIPDLKNTAVSLRDFDLAGAAAGVVGCGLIVFGLTQGTPTRWSPYTYALVIVGVGFVCLFVFIEGRAKHPLIDNRLWKVPGFIPLMLAYFLGYGGYAGAWLSNVVRFFLTVQQRSPIMTATSLLTVGISGMMASWVVSRLLHVAPGHFFLMGSMVAFSLGPCFFLPQTARTSFWALPFPGFVVSAFGPDMSFAALSVFVTSNVPKNYQGAAGSLLMTAQNLSTAIFAATSDTIAERVGEAAGELGGFRAVWWFALATCLTAGLVCGFFVRIPKSEEKEHVT</sequence>
<evidence type="ECO:0000313" key="7">
    <source>
        <dbReference type="EMBL" id="KAF6839933.1"/>
    </source>
</evidence>
<dbReference type="SUPFAM" id="SSF103473">
    <property type="entry name" value="MFS general substrate transporter"/>
    <property type="match status" value="1"/>
</dbReference>
<feature type="transmembrane region" description="Helical" evidence="5">
    <location>
        <begin position="177"/>
        <end position="199"/>
    </location>
</feature>
<protein>
    <recommendedName>
        <fullName evidence="6">Major facilitator superfamily (MFS) profile domain-containing protein</fullName>
    </recommendedName>
</protein>
<dbReference type="EMBL" id="WIGO01000010">
    <property type="protein sequence ID" value="KAF6839933.1"/>
    <property type="molecule type" value="Genomic_DNA"/>
</dbReference>